<keyword evidence="6 11" id="KW-0732">Signal</keyword>
<dbReference type="SUPFAM" id="SSF56935">
    <property type="entry name" value="Porins"/>
    <property type="match status" value="1"/>
</dbReference>
<dbReference type="InterPro" id="IPR050298">
    <property type="entry name" value="Gram-neg_bact_OMP"/>
</dbReference>
<evidence type="ECO:0000313" key="17">
    <source>
        <dbReference type="Proteomes" id="UP000623307"/>
    </source>
</evidence>
<evidence type="ECO:0000259" key="12">
    <source>
        <dbReference type="Pfam" id="PF13609"/>
    </source>
</evidence>
<dbReference type="GeneID" id="303489013"/>
<organism evidence="15">
    <name type="scientific">Cupriavidus oxalaticus</name>
    <dbReference type="NCBI Taxonomy" id="96344"/>
    <lineage>
        <taxon>Bacteria</taxon>
        <taxon>Pseudomonadati</taxon>
        <taxon>Pseudomonadota</taxon>
        <taxon>Betaproteobacteria</taxon>
        <taxon>Burkholderiales</taxon>
        <taxon>Burkholderiaceae</taxon>
        <taxon>Cupriavidus</taxon>
    </lineage>
</organism>
<keyword evidence="17" id="KW-1185">Reference proteome</keyword>
<evidence type="ECO:0000256" key="11">
    <source>
        <dbReference type="SAM" id="SignalP"/>
    </source>
</evidence>
<dbReference type="GO" id="GO:0009279">
    <property type="term" value="C:cell outer membrane"/>
    <property type="evidence" value="ECO:0007669"/>
    <property type="project" value="UniProtKB-SubCell"/>
</dbReference>
<dbReference type="GO" id="GO:0015288">
    <property type="term" value="F:porin activity"/>
    <property type="evidence" value="ECO:0007669"/>
    <property type="project" value="UniProtKB-KW"/>
</dbReference>
<dbReference type="CDD" id="cd00342">
    <property type="entry name" value="gram_neg_porins"/>
    <property type="match status" value="1"/>
</dbReference>
<evidence type="ECO:0000256" key="10">
    <source>
        <dbReference type="ARBA" id="ARBA00023237"/>
    </source>
</evidence>
<keyword evidence="9" id="KW-0472">Membrane</keyword>
<dbReference type="EMBL" id="OGUS01000084">
    <property type="protein sequence ID" value="SPC07588.1"/>
    <property type="molecule type" value="Genomic_DNA"/>
</dbReference>
<accession>A0A375GMK4</accession>
<dbReference type="PANTHER" id="PTHR34501">
    <property type="entry name" value="PROTEIN YDDL-RELATED"/>
    <property type="match status" value="1"/>
</dbReference>
<dbReference type="RefSeq" id="WP_063241423.1">
    <property type="nucleotide sequence ID" value="NZ_CP069809.1"/>
</dbReference>
<reference evidence="13 17" key="3">
    <citation type="submission" date="2021-02" db="EMBL/GenBank/DDBJ databases">
        <title>Complete Genome Sequence of Cupriavidus oxalaticus Strain Ox1, a Soil Oxalate-Degrading Species.</title>
        <authorList>
            <person name="Palmieri F."/>
            <person name="Udriet P."/>
            <person name="Deuasquier M."/>
            <person name="Beaudoing E."/>
            <person name="Johnson S.L."/>
            <person name="Davenport K.W."/>
            <person name="Chain P.S."/>
            <person name="Bindschedler S."/>
            <person name="Junier P."/>
        </authorList>
    </citation>
    <scope>NUCLEOTIDE SEQUENCE [LARGE SCALE GENOMIC DNA]</scope>
    <source>
        <strain evidence="13 17">Ox1</strain>
    </source>
</reference>
<keyword evidence="3" id="KW-0813">Transport</keyword>
<feature type="signal peptide" evidence="11">
    <location>
        <begin position="1"/>
        <end position="19"/>
    </location>
</feature>
<dbReference type="PANTHER" id="PTHR34501:SF9">
    <property type="entry name" value="MAJOR OUTER MEMBRANE PROTEIN P.IA"/>
    <property type="match status" value="1"/>
</dbReference>
<dbReference type="Pfam" id="PF13609">
    <property type="entry name" value="Porin_4"/>
    <property type="match status" value="1"/>
</dbReference>
<gene>
    <name evidence="15" type="ORF">CO2235_MP80459</name>
    <name evidence="14" type="ORF">CO2235_U770030</name>
    <name evidence="13" type="ORF">JTE92_05750</name>
</gene>
<dbReference type="EMBL" id="OGUS01000143">
    <property type="protein sequence ID" value="SPC24618.1"/>
    <property type="molecule type" value="Genomic_DNA"/>
</dbReference>
<feature type="chain" id="PRO_5044585828" evidence="11">
    <location>
        <begin position="20"/>
        <end position="358"/>
    </location>
</feature>
<evidence type="ECO:0000256" key="4">
    <source>
        <dbReference type="ARBA" id="ARBA00022452"/>
    </source>
</evidence>
<dbReference type="OrthoDB" id="8952625at2"/>
<dbReference type="PRINTS" id="PR00184">
    <property type="entry name" value="NEISSPPORIN"/>
</dbReference>
<dbReference type="InterPro" id="IPR033900">
    <property type="entry name" value="Gram_neg_porin_domain"/>
</dbReference>
<evidence type="ECO:0000313" key="16">
    <source>
        <dbReference type="Proteomes" id="UP000256862"/>
    </source>
</evidence>
<comment type="subcellular location">
    <subcellularLocation>
        <location evidence="1">Cell outer membrane</location>
        <topology evidence="1">Multi-pass membrane protein</topology>
    </subcellularLocation>
</comment>
<reference evidence="15" key="2">
    <citation type="submission" date="2018-01" db="EMBL/GenBank/DDBJ databases">
        <authorList>
            <person name="Clerissi C."/>
        </authorList>
    </citation>
    <scope>NUCLEOTIDE SEQUENCE</scope>
    <source>
        <strain evidence="15">Cupriavidus oxalaticus LMG 2235</strain>
    </source>
</reference>
<keyword evidence="8" id="KW-0626">Porin</keyword>
<dbReference type="GO" id="GO:0006811">
    <property type="term" value="P:monoatomic ion transport"/>
    <property type="evidence" value="ECO:0007669"/>
    <property type="project" value="UniProtKB-KW"/>
</dbReference>
<evidence type="ECO:0000313" key="13">
    <source>
        <dbReference type="EMBL" id="QRQ92399.1"/>
    </source>
</evidence>
<feature type="domain" description="Porin" evidence="12">
    <location>
        <begin position="8"/>
        <end position="321"/>
    </location>
</feature>
<evidence type="ECO:0000256" key="5">
    <source>
        <dbReference type="ARBA" id="ARBA00022692"/>
    </source>
</evidence>
<dbReference type="EMBL" id="CP069811">
    <property type="protein sequence ID" value="QRQ92399.1"/>
    <property type="molecule type" value="Genomic_DNA"/>
</dbReference>
<dbReference type="Gene3D" id="2.40.160.10">
    <property type="entry name" value="Porin"/>
    <property type="match status" value="1"/>
</dbReference>
<evidence type="ECO:0000256" key="9">
    <source>
        <dbReference type="ARBA" id="ARBA00023136"/>
    </source>
</evidence>
<evidence type="ECO:0000256" key="6">
    <source>
        <dbReference type="ARBA" id="ARBA00022729"/>
    </source>
</evidence>
<dbReference type="GO" id="GO:0046930">
    <property type="term" value="C:pore complex"/>
    <property type="evidence" value="ECO:0007669"/>
    <property type="project" value="UniProtKB-KW"/>
</dbReference>
<protein>
    <submittedName>
        <fullName evidence="15">Membrane protein</fullName>
    </submittedName>
    <submittedName>
        <fullName evidence="13">Porin</fullName>
    </submittedName>
</protein>
<evidence type="ECO:0000256" key="7">
    <source>
        <dbReference type="ARBA" id="ARBA00023065"/>
    </source>
</evidence>
<evidence type="ECO:0000256" key="8">
    <source>
        <dbReference type="ARBA" id="ARBA00023114"/>
    </source>
</evidence>
<reference evidence="16" key="1">
    <citation type="submission" date="2018-01" db="EMBL/GenBank/DDBJ databases">
        <authorList>
            <person name="Gaut B.S."/>
            <person name="Morton B.R."/>
            <person name="Clegg M.T."/>
            <person name="Duvall M.R."/>
        </authorList>
    </citation>
    <scope>NUCLEOTIDE SEQUENCE [LARGE SCALE GENOMIC DNA]</scope>
</reference>
<dbReference type="InterPro" id="IPR002299">
    <property type="entry name" value="Porin_Neis"/>
</dbReference>
<evidence type="ECO:0000256" key="3">
    <source>
        <dbReference type="ARBA" id="ARBA00022448"/>
    </source>
</evidence>
<evidence type="ECO:0000313" key="14">
    <source>
        <dbReference type="EMBL" id="SPC07588.1"/>
    </source>
</evidence>
<dbReference type="Proteomes" id="UP000256862">
    <property type="component" value="Plasmid CO2235_mp"/>
</dbReference>
<evidence type="ECO:0000256" key="1">
    <source>
        <dbReference type="ARBA" id="ARBA00004571"/>
    </source>
</evidence>
<keyword evidence="7" id="KW-0406">Ion transport</keyword>
<evidence type="ECO:0000313" key="15">
    <source>
        <dbReference type="EMBL" id="SPC24618.1"/>
    </source>
</evidence>
<dbReference type="InterPro" id="IPR023614">
    <property type="entry name" value="Porin_dom_sf"/>
</dbReference>
<keyword evidence="5" id="KW-0812">Transmembrane</keyword>
<proteinExistence type="predicted"/>
<keyword evidence="4" id="KW-1134">Transmembrane beta strand</keyword>
<name>A0A375GMK4_9BURK</name>
<dbReference type="AlphaFoldDB" id="A0A375GMK4"/>
<sequence>MKKTIVLLAASVAAGVAHAQSSVALFGIADIGVEYNNNVGPEGDNLFRLSSGNQSGSRWGLRGTEDLGTGLKAVFLLESGFDLDTGNSAQGGRLFGRNAYVGVESKYGALLFGRQQTALRDFNAFYDPAATSDRYGILGIAPEFGARADNTVKYAGTFGALSGAAFYSFQNNGNEVAGSNVFGRDYGAYLSYATGPVAVGVGYDDVHVGTPANQAPSLRRYAIAGTYTAGQAKIFAGYRLAKAFDGAMLPGAQAANAGANLYWLGLNYKLTPAFSLMGAAYYQDFRHTGSDPWQFVVTGDYTFSKRTDLYASVAYALNKDQSYLGVNGYNSGSGSTAVINVQPGQNQLGAVMGIRHRF</sequence>
<comment type="subunit">
    <text evidence="2">Homotrimer.</text>
</comment>
<keyword evidence="10" id="KW-0998">Cell outer membrane</keyword>
<evidence type="ECO:0000256" key="2">
    <source>
        <dbReference type="ARBA" id="ARBA00011233"/>
    </source>
</evidence>
<dbReference type="Proteomes" id="UP000623307">
    <property type="component" value="Chromosome 1"/>
</dbReference>